<comment type="caution">
    <text evidence="2">The sequence shown here is derived from an EMBL/GenBank/DDBJ whole genome shotgun (WGS) entry which is preliminary data.</text>
</comment>
<keyword evidence="2" id="KW-0378">Hydrolase</keyword>
<dbReference type="Pfam" id="PF00561">
    <property type="entry name" value="Abhydrolase_1"/>
    <property type="match status" value="1"/>
</dbReference>
<dbReference type="SUPFAM" id="SSF53474">
    <property type="entry name" value="alpha/beta-Hydrolases"/>
    <property type="match status" value="1"/>
</dbReference>
<gene>
    <name evidence="2" type="ORF">GCM10010315_02180</name>
</gene>
<accession>A0ABN3TJ35</accession>
<proteinExistence type="predicted"/>
<dbReference type="InterPro" id="IPR000073">
    <property type="entry name" value="AB_hydrolase_1"/>
</dbReference>
<dbReference type="RefSeq" id="WP_344432662.1">
    <property type="nucleotide sequence ID" value="NZ_BAAASL010000001.1"/>
</dbReference>
<evidence type="ECO:0000313" key="2">
    <source>
        <dbReference type="EMBL" id="GAA2707515.1"/>
    </source>
</evidence>
<dbReference type="PANTHER" id="PTHR43433">
    <property type="entry name" value="HYDROLASE, ALPHA/BETA FOLD FAMILY PROTEIN"/>
    <property type="match status" value="1"/>
</dbReference>
<dbReference type="Proteomes" id="UP001500886">
    <property type="component" value="Unassembled WGS sequence"/>
</dbReference>
<keyword evidence="3" id="KW-1185">Reference proteome</keyword>
<dbReference type="GO" id="GO:0016787">
    <property type="term" value="F:hydrolase activity"/>
    <property type="evidence" value="ECO:0007669"/>
    <property type="project" value="UniProtKB-KW"/>
</dbReference>
<evidence type="ECO:0000259" key="1">
    <source>
        <dbReference type="Pfam" id="PF00561"/>
    </source>
</evidence>
<organism evidence="2 3">
    <name type="scientific">Streptomyces luteosporeus</name>
    <dbReference type="NCBI Taxonomy" id="173856"/>
    <lineage>
        <taxon>Bacteria</taxon>
        <taxon>Bacillati</taxon>
        <taxon>Actinomycetota</taxon>
        <taxon>Actinomycetes</taxon>
        <taxon>Kitasatosporales</taxon>
        <taxon>Streptomycetaceae</taxon>
        <taxon>Streptomyces</taxon>
    </lineage>
</organism>
<dbReference type="Gene3D" id="3.40.50.1820">
    <property type="entry name" value="alpha/beta hydrolase"/>
    <property type="match status" value="1"/>
</dbReference>
<dbReference type="InterPro" id="IPR050471">
    <property type="entry name" value="AB_hydrolase"/>
</dbReference>
<name>A0ABN3TJ35_9ACTN</name>
<dbReference type="EMBL" id="BAAASL010000001">
    <property type="protein sequence ID" value="GAA2707515.1"/>
    <property type="molecule type" value="Genomic_DNA"/>
</dbReference>
<reference evidence="2 3" key="1">
    <citation type="journal article" date="2019" name="Int. J. Syst. Evol. Microbiol.">
        <title>The Global Catalogue of Microorganisms (GCM) 10K type strain sequencing project: providing services to taxonomists for standard genome sequencing and annotation.</title>
        <authorList>
            <consortium name="The Broad Institute Genomics Platform"/>
            <consortium name="The Broad Institute Genome Sequencing Center for Infectious Disease"/>
            <person name="Wu L."/>
            <person name="Ma J."/>
        </authorList>
    </citation>
    <scope>NUCLEOTIDE SEQUENCE [LARGE SCALE GENOMIC DNA]</scope>
    <source>
        <strain evidence="2 3">JCM 4542</strain>
    </source>
</reference>
<sequence length="270" mass="29199">MDTLESGTLALPGARLYFEVRGRGPLLLLVPGGASDAEVFRGLAEELAARHRVVTYDPRGISRSSLDAAPTGPWIDTQAEDAVRLLDHVAPHGEHVRVFGSCAGGLTTLELLVRHPQRVRCAVVHEPPAVGLLPDAARHAAFFDEVYAIFRREGVPAALDRLRDLFGGRAAPPLPRAADNDAYFLSHVMLPSTRHVPDLTALAAVAGRIVMAGGRESRTYDVHRPAAELARRLGRQLVEFPGGHAGYAKHPASFARQLEQLLDDARPVVH</sequence>
<feature type="domain" description="AB hydrolase-1" evidence="1">
    <location>
        <begin position="25"/>
        <end position="138"/>
    </location>
</feature>
<dbReference type="InterPro" id="IPR029058">
    <property type="entry name" value="AB_hydrolase_fold"/>
</dbReference>
<dbReference type="PANTHER" id="PTHR43433:SF5">
    <property type="entry name" value="AB HYDROLASE-1 DOMAIN-CONTAINING PROTEIN"/>
    <property type="match status" value="1"/>
</dbReference>
<evidence type="ECO:0000313" key="3">
    <source>
        <dbReference type="Proteomes" id="UP001500886"/>
    </source>
</evidence>
<protein>
    <submittedName>
        <fullName evidence="2">Alpha/beta hydrolase</fullName>
    </submittedName>
</protein>